<evidence type="ECO:0000259" key="7">
    <source>
        <dbReference type="SMART" id="SM00645"/>
    </source>
</evidence>
<dbReference type="AlphaFoldDB" id="A0A803NBA2"/>
<dbReference type="InterPro" id="IPR013201">
    <property type="entry name" value="Prot_inhib_I29"/>
</dbReference>
<reference evidence="9" key="2">
    <citation type="submission" date="2021-03" db="UniProtKB">
        <authorList>
            <consortium name="EnsemblPlants"/>
        </authorList>
    </citation>
    <scope>IDENTIFICATION</scope>
</reference>
<evidence type="ECO:0000259" key="8">
    <source>
        <dbReference type="SMART" id="SM00848"/>
    </source>
</evidence>
<dbReference type="SMART" id="SM00645">
    <property type="entry name" value="Pept_C1"/>
    <property type="match status" value="2"/>
</dbReference>
<feature type="domain" description="Peptidase C1A papain C-terminal" evidence="7">
    <location>
        <begin position="323"/>
        <end position="534"/>
    </location>
</feature>
<dbReference type="GO" id="GO:0006508">
    <property type="term" value="P:proteolysis"/>
    <property type="evidence" value="ECO:0007669"/>
    <property type="project" value="UniProtKB-KW"/>
</dbReference>
<dbReference type="SUPFAM" id="SSF54001">
    <property type="entry name" value="Cysteine proteinases"/>
    <property type="match status" value="2"/>
</dbReference>
<dbReference type="InterPro" id="IPR000169">
    <property type="entry name" value="Pept_cys_AS"/>
</dbReference>
<dbReference type="PRINTS" id="PR00705">
    <property type="entry name" value="PAPAIN"/>
</dbReference>
<evidence type="ECO:0000256" key="3">
    <source>
        <dbReference type="ARBA" id="ARBA00022729"/>
    </source>
</evidence>
<dbReference type="InterPro" id="IPR025660">
    <property type="entry name" value="Pept_his_AS"/>
</dbReference>
<dbReference type="InterPro" id="IPR000668">
    <property type="entry name" value="Peptidase_C1A_C"/>
</dbReference>
<protein>
    <submittedName>
        <fullName evidence="9">Uncharacterized protein</fullName>
    </submittedName>
</protein>
<dbReference type="Gramene" id="AUR62043330-RA">
    <property type="protein sequence ID" value="AUR62043330-RA:cds"/>
    <property type="gene ID" value="AUR62043330"/>
</dbReference>
<feature type="domain" description="Cathepsin propeptide inhibitor" evidence="8">
    <location>
        <begin position="231"/>
        <end position="290"/>
    </location>
</feature>
<evidence type="ECO:0000256" key="6">
    <source>
        <dbReference type="ARBA" id="ARBA00023157"/>
    </source>
</evidence>
<dbReference type="InterPro" id="IPR013128">
    <property type="entry name" value="Peptidase_C1A"/>
</dbReference>
<dbReference type="PROSITE" id="PS00139">
    <property type="entry name" value="THIOL_PROTEASE_CYS"/>
    <property type="match status" value="2"/>
</dbReference>
<dbReference type="Proteomes" id="UP000596660">
    <property type="component" value="Unplaced"/>
</dbReference>
<evidence type="ECO:0000256" key="4">
    <source>
        <dbReference type="ARBA" id="ARBA00022801"/>
    </source>
</evidence>
<dbReference type="PROSITE" id="PS00640">
    <property type="entry name" value="THIOL_PROTEASE_ASN"/>
    <property type="match status" value="1"/>
</dbReference>
<organism evidence="9 10">
    <name type="scientific">Chenopodium quinoa</name>
    <name type="common">Quinoa</name>
    <dbReference type="NCBI Taxonomy" id="63459"/>
    <lineage>
        <taxon>Eukaryota</taxon>
        <taxon>Viridiplantae</taxon>
        <taxon>Streptophyta</taxon>
        <taxon>Embryophyta</taxon>
        <taxon>Tracheophyta</taxon>
        <taxon>Spermatophyta</taxon>
        <taxon>Magnoliopsida</taxon>
        <taxon>eudicotyledons</taxon>
        <taxon>Gunneridae</taxon>
        <taxon>Pentapetalae</taxon>
        <taxon>Caryophyllales</taxon>
        <taxon>Chenopodiaceae</taxon>
        <taxon>Chenopodioideae</taxon>
        <taxon>Atripliceae</taxon>
        <taxon>Chenopodium</taxon>
    </lineage>
</organism>
<accession>A0A803NBA2</accession>
<proteinExistence type="inferred from homology"/>
<dbReference type="FunFam" id="3.90.70.10:FF:000067">
    <property type="entry name" value="Senescence-specific cysteine protease"/>
    <property type="match status" value="1"/>
</dbReference>
<keyword evidence="3" id="KW-0732">Signal</keyword>
<dbReference type="InterPro" id="IPR039417">
    <property type="entry name" value="Peptidase_C1A_papain-like"/>
</dbReference>
<dbReference type="EnsemblPlants" id="AUR62043330-RA">
    <property type="protein sequence ID" value="AUR62043330-RA:cds"/>
    <property type="gene ID" value="AUR62043330"/>
</dbReference>
<keyword evidence="5" id="KW-0788">Thiol protease</keyword>
<comment type="similarity">
    <text evidence="1">Belongs to the peptidase C1 family.</text>
</comment>
<evidence type="ECO:0000313" key="9">
    <source>
        <dbReference type="EnsemblPlants" id="AUR62043330-RA:cds"/>
    </source>
</evidence>
<dbReference type="PROSITE" id="PS00639">
    <property type="entry name" value="THIOL_PROTEASE_HIS"/>
    <property type="match status" value="1"/>
</dbReference>
<reference evidence="9" key="1">
    <citation type="journal article" date="2017" name="Nature">
        <title>The genome of Chenopodium quinoa.</title>
        <authorList>
            <person name="Jarvis D.E."/>
            <person name="Ho Y.S."/>
            <person name="Lightfoot D.J."/>
            <person name="Schmoeckel S.M."/>
            <person name="Li B."/>
            <person name="Borm T.J.A."/>
            <person name="Ohyanagi H."/>
            <person name="Mineta K."/>
            <person name="Michell C.T."/>
            <person name="Saber N."/>
            <person name="Kharbatia N.M."/>
            <person name="Rupper R.R."/>
            <person name="Sharp A.R."/>
            <person name="Dally N."/>
            <person name="Boughton B.A."/>
            <person name="Woo Y.H."/>
            <person name="Gao G."/>
            <person name="Schijlen E.G.W.M."/>
            <person name="Guo X."/>
            <person name="Momin A.A."/>
            <person name="Negrao S."/>
            <person name="Al-Babili S."/>
            <person name="Gehring C."/>
            <person name="Roessner U."/>
            <person name="Jung C."/>
            <person name="Murphy K."/>
            <person name="Arold S.T."/>
            <person name="Gojobori T."/>
            <person name="van der Linden C.G."/>
            <person name="van Loo E.N."/>
            <person name="Jellen E.N."/>
            <person name="Maughan P.J."/>
            <person name="Tester M."/>
        </authorList>
    </citation>
    <scope>NUCLEOTIDE SEQUENCE [LARGE SCALE GENOMIC DNA]</scope>
    <source>
        <strain evidence="9">cv. PI 614886</strain>
    </source>
</reference>
<dbReference type="InterPro" id="IPR038765">
    <property type="entry name" value="Papain-like_cys_pep_sf"/>
</dbReference>
<dbReference type="CDD" id="cd02248">
    <property type="entry name" value="Peptidase_C1A"/>
    <property type="match status" value="2"/>
</dbReference>
<dbReference type="Pfam" id="PF00112">
    <property type="entry name" value="Peptidase_C1"/>
    <property type="match status" value="3"/>
</dbReference>
<keyword evidence="4" id="KW-0378">Hydrolase</keyword>
<keyword evidence="10" id="KW-1185">Reference proteome</keyword>
<evidence type="ECO:0000256" key="5">
    <source>
        <dbReference type="ARBA" id="ARBA00022807"/>
    </source>
</evidence>
<sequence>MFKLGVNAFTDLTNVEFIATHTGYKRQFHSISNGSITTEFRYENLTNYDISPSMDWREQGAVTGIKYQGQCEGCWAFSAVAAVEGLNKIKFGQLISLSVQELIDCVQEDGCGGGDVSKAYTNAGGNTVTINGYQNVPQNYEISLMQAVSQQPDLAGIDTRSAEFKSYSGGIYYNPMCGTSYYDLNHVVTIIGYGFDDAYGTNYWLIKNSWGENVLARPLDHHKALSLRERHELWMARHGRVYKDVIEKEKRFNIFKKNVERIENFNANASSIKLYTLGTNAFSDLTTEEFVATHTGYKKRSHSTFGGSVTTRFRYENLTDADITPSMDWREFGAVTGIKNQGSCGCCWAFSAVGAIEGLNQIKTRQLISLSEEELVDCVQPPNGCAGAAMQAAFEFIRNNQGISKEDDYPYTATNGVPSQCQPKTSAVSINGFESIPPNDETALMKAVSNQPVAVGLDGSGFDFLQYQSGVFHGECGNDITHAVTAIGYGTSTDGIDYWLVKNSWGESWGENGYMRIIRGQNKCGLTLDASYPV</sequence>
<evidence type="ECO:0000256" key="2">
    <source>
        <dbReference type="ARBA" id="ARBA00022670"/>
    </source>
</evidence>
<evidence type="ECO:0000256" key="1">
    <source>
        <dbReference type="ARBA" id="ARBA00008455"/>
    </source>
</evidence>
<dbReference type="SMART" id="SM00848">
    <property type="entry name" value="Inhibitor_I29"/>
    <property type="match status" value="1"/>
</dbReference>
<dbReference type="Pfam" id="PF08246">
    <property type="entry name" value="Inhibitor_I29"/>
    <property type="match status" value="1"/>
</dbReference>
<dbReference type="OMA" id="ENIARTC"/>
<keyword evidence="2" id="KW-0645">Protease</keyword>
<feature type="domain" description="Peptidase C1A papain C-terminal" evidence="7">
    <location>
        <begin position="50"/>
        <end position="219"/>
    </location>
</feature>
<dbReference type="Gene3D" id="3.90.70.10">
    <property type="entry name" value="Cysteine proteinases"/>
    <property type="match status" value="3"/>
</dbReference>
<name>A0A803NBA2_CHEQI</name>
<evidence type="ECO:0000313" key="10">
    <source>
        <dbReference type="Proteomes" id="UP000596660"/>
    </source>
</evidence>
<dbReference type="InterPro" id="IPR025661">
    <property type="entry name" value="Pept_asp_AS"/>
</dbReference>
<keyword evidence="6" id="KW-1015">Disulfide bond</keyword>
<dbReference type="GO" id="GO:0008234">
    <property type="term" value="F:cysteine-type peptidase activity"/>
    <property type="evidence" value="ECO:0007669"/>
    <property type="project" value="UniProtKB-KW"/>
</dbReference>
<dbReference type="PANTHER" id="PTHR12411">
    <property type="entry name" value="CYSTEINE PROTEASE FAMILY C1-RELATED"/>
    <property type="match status" value="1"/>
</dbReference>